<dbReference type="HOGENOM" id="CLU_787149_0_0_5"/>
<accession>M4Z425</accession>
<protein>
    <submittedName>
        <fullName evidence="2">Putative general secretion pathway protein L</fullName>
    </submittedName>
</protein>
<keyword evidence="1" id="KW-1133">Transmembrane helix</keyword>
<reference evidence="2 3" key="1">
    <citation type="journal article" date="2013" name="Appl. Environ. Microbiol.">
        <title>Genome analysis suggests that the soil oligotrophic bacterium Agromonas oligotrophica (Bradyrhizobium oligotrophicum) is a nitrogen-fixing symbiont of Aeschynomene indica.</title>
        <authorList>
            <person name="Okubo T."/>
            <person name="Fukushima S."/>
            <person name="Itakura M."/>
            <person name="Oshima K."/>
            <person name="Longtonglang A."/>
            <person name="Teaumroong N."/>
            <person name="Mitsui H."/>
            <person name="Hattori M."/>
            <person name="Hattori R."/>
            <person name="Hattori T."/>
            <person name="Minamisawa K."/>
        </authorList>
    </citation>
    <scope>NUCLEOTIDE SEQUENCE [LARGE SCALE GENOMIC DNA]</scope>
    <source>
        <strain evidence="2 3">S58</strain>
    </source>
</reference>
<keyword evidence="1" id="KW-0472">Membrane</keyword>
<dbReference type="PANTHER" id="PTHR40278">
    <property type="entry name" value="DNA UTILIZATION PROTEIN HOFN"/>
    <property type="match status" value="1"/>
</dbReference>
<evidence type="ECO:0000313" key="3">
    <source>
        <dbReference type="Proteomes" id="UP000011841"/>
    </source>
</evidence>
<keyword evidence="3" id="KW-1185">Reference proteome</keyword>
<dbReference type="AlphaFoldDB" id="M4Z425"/>
<proteinExistence type="predicted"/>
<dbReference type="RefSeq" id="WP_015664735.1">
    <property type="nucleotide sequence ID" value="NC_020453.1"/>
</dbReference>
<gene>
    <name evidence="2" type="ORF">S58_15980</name>
</gene>
<dbReference type="PATRIC" id="fig|1245469.3.peg.1640"/>
<evidence type="ECO:0000256" key="1">
    <source>
        <dbReference type="SAM" id="Phobius"/>
    </source>
</evidence>
<feature type="transmembrane region" description="Helical" evidence="1">
    <location>
        <begin position="216"/>
        <end position="237"/>
    </location>
</feature>
<name>M4Z425_9BRAD</name>
<dbReference type="STRING" id="1245469.S58_15980"/>
<sequence>MAMSIIVRRELSAWIASVADVIVDMAGRLNIKPPIRMIETERNVFIMRMSAKSGKAAPPDCKIVLTDGETSPPALPESWKLPLRGSRVEVVLMPDRFLSRPLDLPKRAVEFLDAMVRSQLDRLTPWTANEALFGCTPPVDMSGERIGTTVIAAPKTQLDPLIRAAESWRAGSIVLFAAPDSASTKVDGELAVTTGTRLTEQHLRGSLDVGRIGRGLAALLVAAIVTAALSIATTSIMGGKLEEQQSLLSRRISERRAALRLDLNGAEKSALSDLMRRKQEAPANVLLLEALSAILPDNTYVTELRIEKDKLHIAGMTQDAPALVSLIERSAHFTHATFSAPTTRSADDSGERFHIEAGIKPHSGSGT</sequence>
<dbReference type="InterPro" id="IPR052534">
    <property type="entry name" value="Extracell_DNA_Util/SecSys_Comp"/>
</dbReference>
<evidence type="ECO:0000313" key="2">
    <source>
        <dbReference type="EMBL" id="BAM87606.1"/>
    </source>
</evidence>
<dbReference type="GeneID" id="301815536"/>
<dbReference type="InterPro" id="IPR007813">
    <property type="entry name" value="PilN"/>
</dbReference>
<dbReference type="KEGG" id="aol:S58_15980"/>
<dbReference type="eggNOG" id="COG3166">
    <property type="taxonomic scope" value="Bacteria"/>
</dbReference>
<keyword evidence="1" id="KW-0812">Transmembrane</keyword>
<dbReference type="Pfam" id="PF05137">
    <property type="entry name" value="PilN"/>
    <property type="match status" value="1"/>
</dbReference>
<dbReference type="EMBL" id="AP012603">
    <property type="protein sequence ID" value="BAM87606.1"/>
    <property type="molecule type" value="Genomic_DNA"/>
</dbReference>
<organism evidence="2 3">
    <name type="scientific">Bradyrhizobium oligotrophicum S58</name>
    <dbReference type="NCBI Taxonomy" id="1245469"/>
    <lineage>
        <taxon>Bacteria</taxon>
        <taxon>Pseudomonadati</taxon>
        <taxon>Pseudomonadota</taxon>
        <taxon>Alphaproteobacteria</taxon>
        <taxon>Hyphomicrobiales</taxon>
        <taxon>Nitrobacteraceae</taxon>
        <taxon>Bradyrhizobium</taxon>
    </lineage>
</organism>
<dbReference type="Proteomes" id="UP000011841">
    <property type="component" value="Chromosome"/>
</dbReference>
<dbReference type="PANTHER" id="PTHR40278:SF1">
    <property type="entry name" value="DNA UTILIZATION PROTEIN HOFN"/>
    <property type="match status" value="1"/>
</dbReference>